<evidence type="ECO:0000313" key="5">
    <source>
        <dbReference type="Proteomes" id="UP000298327"/>
    </source>
</evidence>
<dbReference type="PANTHER" id="PTHR12758">
    <property type="entry name" value="APOPTOSIS INHIBITOR 5-RELATED"/>
    <property type="match status" value="1"/>
</dbReference>
<gene>
    <name evidence="4" type="ORF">EVG20_g1382</name>
</gene>
<dbReference type="InterPro" id="IPR008383">
    <property type="entry name" value="API5"/>
</dbReference>
<comment type="similarity">
    <text evidence="1">Belongs to the API5 family.</text>
</comment>
<dbReference type="Pfam" id="PF05918">
    <property type="entry name" value="API5"/>
    <property type="match status" value="1"/>
</dbReference>
<evidence type="ECO:0008006" key="6">
    <source>
        <dbReference type="Google" id="ProtNLM"/>
    </source>
</evidence>
<evidence type="ECO:0000313" key="4">
    <source>
        <dbReference type="EMBL" id="TFY71627.1"/>
    </source>
</evidence>
<proteinExistence type="inferred from homology"/>
<dbReference type="Gene3D" id="1.25.10.10">
    <property type="entry name" value="Leucine-rich Repeat Variant"/>
    <property type="match status" value="1"/>
</dbReference>
<feature type="compositionally biased region" description="Low complexity" evidence="3">
    <location>
        <begin position="609"/>
        <end position="629"/>
    </location>
</feature>
<name>A0A4Y9ZCC0_9AGAM</name>
<dbReference type="GO" id="GO:0005634">
    <property type="term" value="C:nucleus"/>
    <property type="evidence" value="ECO:0007669"/>
    <property type="project" value="TreeGrafter"/>
</dbReference>
<reference evidence="4 5" key="1">
    <citation type="submission" date="2019-02" db="EMBL/GenBank/DDBJ databases">
        <title>Genome sequencing of the rare red list fungi Dentipellis fragilis.</title>
        <authorList>
            <person name="Buettner E."/>
            <person name="Kellner H."/>
        </authorList>
    </citation>
    <scope>NUCLEOTIDE SEQUENCE [LARGE SCALE GENOMIC DNA]</scope>
    <source>
        <strain evidence="4 5">DSM 105465</strain>
    </source>
</reference>
<comment type="caution">
    <text evidence="4">The sequence shown here is derived from an EMBL/GenBank/DDBJ whole genome shotgun (WGS) entry which is preliminary data.</text>
</comment>
<feature type="region of interest" description="Disordered" evidence="3">
    <location>
        <begin position="609"/>
        <end position="657"/>
    </location>
</feature>
<feature type="compositionally biased region" description="Polar residues" evidence="3">
    <location>
        <begin position="499"/>
        <end position="513"/>
    </location>
</feature>
<protein>
    <recommendedName>
        <fullName evidence="6">Apoptosis inhibitor 5</fullName>
    </recommendedName>
</protein>
<dbReference type="InterPro" id="IPR011989">
    <property type="entry name" value="ARM-like"/>
</dbReference>
<dbReference type="GO" id="GO:0003723">
    <property type="term" value="F:RNA binding"/>
    <property type="evidence" value="ECO:0007669"/>
    <property type="project" value="TreeGrafter"/>
</dbReference>
<organism evidence="4 5">
    <name type="scientific">Dentipellis fragilis</name>
    <dbReference type="NCBI Taxonomy" id="205917"/>
    <lineage>
        <taxon>Eukaryota</taxon>
        <taxon>Fungi</taxon>
        <taxon>Dikarya</taxon>
        <taxon>Basidiomycota</taxon>
        <taxon>Agaricomycotina</taxon>
        <taxon>Agaricomycetes</taxon>
        <taxon>Russulales</taxon>
        <taxon>Hericiaceae</taxon>
        <taxon>Dentipellis</taxon>
    </lineage>
</organism>
<keyword evidence="2" id="KW-0053">Apoptosis</keyword>
<feature type="compositionally biased region" description="Pro residues" evidence="3">
    <location>
        <begin position="430"/>
        <end position="440"/>
    </location>
</feature>
<keyword evidence="5" id="KW-1185">Reference proteome</keyword>
<dbReference type="GO" id="GO:0043066">
    <property type="term" value="P:negative regulation of apoptotic process"/>
    <property type="evidence" value="ECO:0007669"/>
    <property type="project" value="TreeGrafter"/>
</dbReference>
<dbReference type="Proteomes" id="UP000298327">
    <property type="component" value="Unassembled WGS sequence"/>
</dbReference>
<feature type="region of interest" description="Disordered" evidence="3">
    <location>
        <begin position="426"/>
        <end position="597"/>
    </location>
</feature>
<evidence type="ECO:0000256" key="3">
    <source>
        <dbReference type="SAM" id="MobiDB-lite"/>
    </source>
</evidence>
<accession>A0A4Y9ZCC0</accession>
<feature type="compositionally biased region" description="Gly residues" evidence="3">
    <location>
        <begin position="551"/>
        <end position="561"/>
    </location>
</feature>
<evidence type="ECO:0000256" key="1">
    <source>
        <dbReference type="ARBA" id="ARBA00009515"/>
    </source>
</evidence>
<evidence type="ECO:0000256" key="2">
    <source>
        <dbReference type="ARBA" id="ARBA00022703"/>
    </source>
</evidence>
<feature type="compositionally biased region" description="Polar residues" evidence="3">
    <location>
        <begin position="463"/>
        <end position="479"/>
    </location>
</feature>
<feature type="compositionally biased region" description="Basic and acidic residues" evidence="3">
    <location>
        <begin position="580"/>
        <end position="596"/>
    </location>
</feature>
<dbReference type="SUPFAM" id="SSF48371">
    <property type="entry name" value="ARM repeat"/>
    <property type="match status" value="1"/>
</dbReference>
<dbReference type="PANTHER" id="PTHR12758:SF19">
    <property type="entry name" value="APOPTOSIS INHIBITOR 5"/>
    <property type="match status" value="1"/>
</dbReference>
<dbReference type="GO" id="GO:0006915">
    <property type="term" value="P:apoptotic process"/>
    <property type="evidence" value="ECO:0007669"/>
    <property type="project" value="UniProtKB-KW"/>
</dbReference>
<dbReference type="OrthoDB" id="19224at2759"/>
<dbReference type="InterPro" id="IPR016024">
    <property type="entry name" value="ARM-type_fold"/>
</dbReference>
<dbReference type="EMBL" id="SEOQ01000043">
    <property type="protein sequence ID" value="TFY71627.1"/>
    <property type="molecule type" value="Genomic_DNA"/>
</dbReference>
<feature type="compositionally biased region" description="Basic and acidic residues" evidence="3">
    <location>
        <begin position="630"/>
        <end position="648"/>
    </location>
</feature>
<sequence>MDQSLAEQEREIRELVRRAERTPVTTSPQRREALKRLIDLSRSPHAHLKKFAASNITKFFKDFPDLDEDAINAIYDLCEDQDSKVRIDGYKAIVQMSKEQPKWVKRNTDVLVQLLQSDEPDEVTVVKKALAEHLDMDPKVTLGVLCDQIVSADEPVDEEDKAIRDRLRSLVIAFMCGEAKRAIVARHANQPGNPQETVLIEGLFKAVSKPSASGDAHKIIKDILLFLPSFRSQSTPRGNELLQLLIDQARLSIKEDLAVGNDPASIELGRYYLDLAALISVEKNVSDPAHLLQFYSTSLLGNTTLSKLSQDAQLFVITHVSETLSACISRARGSTDHQQVSSIRRQIVDTSPTLIQHLVQSRLTDNRLRKACETILTACQQRLNERAWSVPSSMIPQLEQLSQAVGEQPGPKSDKLQDLIRSLLQRPATPSRPSPIPRPPVNVSHAHLPVRPASGAGKRKLETNGNGNQTGSASLSIRGQQARELQARNQGLSERPRAQTLTAPQAQVASTSAGIPGSGLHPSKRFRASFEDDRPAPSPSLLERLKPQSGNGDGNGSGNGGRNVQMQAPRKAVTAATPPVREHQHQHQHQRQHDASHAQGALVGLSIKGAARAAAGHPPAQPPRSSSLLERMERESLVARIDGGEGDVRRKKRKGNP</sequence>
<dbReference type="AlphaFoldDB" id="A0A4Y9ZCC0"/>